<dbReference type="NCBIfam" id="TIGR02181">
    <property type="entry name" value="GRX_bact"/>
    <property type="match status" value="1"/>
</dbReference>
<dbReference type="InterPro" id="IPR036249">
    <property type="entry name" value="Thioredoxin-like_sf"/>
</dbReference>
<comment type="function">
    <text evidence="1 7">Has a glutathione-disulfide oxidoreductase activity in the presence of NADPH and glutathione reductase. Reduces low molecular weight disulfides and proteins.</text>
</comment>
<dbReference type="SUPFAM" id="SSF52833">
    <property type="entry name" value="Thioredoxin-like"/>
    <property type="match status" value="1"/>
</dbReference>
<dbReference type="InterPro" id="IPR002109">
    <property type="entry name" value="Glutaredoxin"/>
</dbReference>
<dbReference type="OrthoDB" id="9814618at2"/>
<organism evidence="9 10">
    <name type="scientific">Erythrobacter insulae</name>
    <dbReference type="NCBI Taxonomy" id="2584124"/>
    <lineage>
        <taxon>Bacteria</taxon>
        <taxon>Pseudomonadati</taxon>
        <taxon>Pseudomonadota</taxon>
        <taxon>Alphaproteobacteria</taxon>
        <taxon>Sphingomonadales</taxon>
        <taxon>Erythrobacteraceae</taxon>
        <taxon>Erythrobacter/Porphyrobacter group</taxon>
        <taxon>Erythrobacter</taxon>
    </lineage>
</organism>
<dbReference type="InterPro" id="IPR011767">
    <property type="entry name" value="GLR_AS"/>
</dbReference>
<evidence type="ECO:0000256" key="6">
    <source>
        <dbReference type="ARBA" id="ARBA00023284"/>
    </source>
</evidence>
<sequence length="87" mass="9432">MTAPKIDIYTKFSCPFCVRAKRLLSSKGAEFNEFDISMGGPKRDEMLARAPDARTVPQIFIGDTYVGGSDELAAMDRAGKLDSLLAG</sequence>
<dbReference type="Pfam" id="PF00462">
    <property type="entry name" value="Glutaredoxin"/>
    <property type="match status" value="1"/>
</dbReference>
<dbReference type="PROSITE" id="PS00195">
    <property type="entry name" value="GLUTAREDOXIN_1"/>
    <property type="match status" value="1"/>
</dbReference>
<keyword evidence="4 7" id="KW-0249">Electron transport</keyword>
<reference evidence="9 10" key="1">
    <citation type="submission" date="2019-06" db="EMBL/GenBank/DDBJ databases">
        <title>Erythrobacter insulae sp. nov., isolated from a tidal flat.</title>
        <authorList>
            <person name="Yoon J.-H."/>
        </authorList>
    </citation>
    <scope>NUCLEOTIDE SEQUENCE [LARGE SCALE GENOMIC DNA]</scope>
    <source>
        <strain evidence="9 10">JBTF-M21</strain>
    </source>
</reference>
<evidence type="ECO:0000313" key="9">
    <source>
        <dbReference type="EMBL" id="TRD12576.1"/>
    </source>
</evidence>
<keyword evidence="7" id="KW-0963">Cytoplasm</keyword>
<evidence type="ECO:0000313" key="10">
    <source>
        <dbReference type="Proteomes" id="UP000316343"/>
    </source>
</evidence>
<keyword evidence="6 7" id="KW-0676">Redox-active center</keyword>
<dbReference type="GO" id="GO:0015038">
    <property type="term" value="F:glutathione disulfide oxidoreductase activity"/>
    <property type="evidence" value="ECO:0007669"/>
    <property type="project" value="UniProtKB-UniRule"/>
</dbReference>
<comment type="similarity">
    <text evidence="2 7">Belongs to the glutaredoxin family.</text>
</comment>
<evidence type="ECO:0000259" key="8">
    <source>
        <dbReference type="Pfam" id="PF00462"/>
    </source>
</evidence>
<evidence type="ECO:0000256" key="2">
    <source>
        <dbReference type="ARBA" id="ARBA00007787"/>
    </source>
</evidence>
<dbReference type="PANTHER" id="PTHR45694">
    <property type="entry name" value="GLUTAREDOXIN 2"/>
    <property type="match status" value="1"/>
</dbReference>
<comment type="caution">
    <text evidence="9">The sequence shown here is derived from an EMBL/GenBank/DDBJ whole genome shotgun (WGS) entry which is preliminary data.</text>
</comment>
<dbReference type="Proteomes" id="UP000316343">
    <property type="component" value="Unassembled WGS sequence"/>
</dbReference>
<dbReference type="GO" id="GO:0005737">
    <property type="term" value="C:cytoplasm"/>
    <property type="evidence" value="ECO:0007669"/>
    <property type="project" value="TreeGrafter"/>
</dbReference>
<evidence type="ECO:0000256" key="1">
    <source>
        <dbReference type="ARBA" id="ARBA00002549"/>
    </source>
</evidence>
<dbReference type="InterPro" id="IPR014025">
    <property type="entry name" value="Glutaredoxin_subgr"/>
</dbReference>
<keyword evidence="10" id="KW-1185">Reference proteome</keyword>
<gene>
    <name evidence="9" type="primary">grxC</name>
    <name evidence="9" type="ORF">FGU71_12350</name>
</gene>
<proteinExistence type="inferred from homology"/>
<name>A0A547PEL4_9SPHN</name>
<dbReference type="PANTHER" id="PTHR45694:SF18">
    <property type="entry name" value="GLUTAREDOXIN-1-RELATED"/>
    <property type="match status" value="1"/>
</dbReference>
<keyword evidence="5" id="KW-1015">Disulfide bond</keyword>
<protein>
    <recommendedName>
        <fullName evidence="7">Glutaredoxin</fullName>
    </recommendedName>
</protein>
<dbReference type="InterPro" id="IPR011900">
    <property type="entry name" value="GRX_bact"/>
</dbReference>
<dbReference type="PROSITE" id="PS51354">
    <property type="entry name" value="GLUTAREDOXIN_2"/>
    <property type="match status" value="1"/>
</dbReference>
<dbReference type="RefSeq" id="WP_142788848.1">
    <property type="nucleotide sequence ID" value="NZ_VHJK01000001.1"/>
</dbReference>
<dbReference type="GO" id="GO:0034599">
    <property type="term" value="P:cellular response to oxidative stress"/>
    <property type="evidence" value="ECO:0007669"/>
    <property type="project" value="TreeGrafter"/>
</dbReference>
<evidence type="ECO:0000256" key="7">
    <source>
        <dbReference type="RuleBase" id="RU364065"/>
    </source>
</evidence>
<evidence type="ECO:0000256" key="5">
    <source>
        <dbReference type="ARBA" id="ARBA00023157"/>
    </source>
</evidence>
<dbReference type="AlphaFoldDB" id="A0A547PEL4"/>
<feature type="domain" description="Glutaredoxin" evidence="8">
    <location>
        <begin position="7"/>
        <end position="66"/>
    </location>
</feature>
<evidence type="ECO:0000256" key="3">
    <source>
        <dbReference type="ARBA" id="ARBA00022448"/>
    </source>
</evidence>
<dbReference type="EMBL" id="VHJK01000001">
    <property type="protein sequence ID" value="TRD12576.1"/>
    <property type="molecule type" value="Genomic_DNA"/>
</dbReference>
<dbReference type="GO" id="GO:0045454">
    <property type="term" value="P:cell redox homeostasis"/>
    <property type="evidence" value="ECO:0007669"/>
    <property type="project" value="InterPro"/>
</dbReference>
<keyword evidence="3 7" id="KW-0813">Transport</keyword>
<dbReference type="CDD" id="cd03418">
    <property type="entry name" value="GRX_GRXb_1_3_like"/>
    <property type="match status" value="1"/>
</dbReference>
<accession>A0A547PEL4</accession>
<dbReference type="Gene3D" id="3.40.30.10">
    <property type="entry name" value="Glutaredoxin"/>
    <property type="match status" value="1"/>
</dbReference>
<dbReference type="PRINTS" id="PR00160">
    <property type="entry name" value="GLUTAREDOXIN"/>
</dbReference>
<evidence type="ECO:0000256" key="4">
    <source>
        <dbReference type="ARBA" id="ARBA00022982"/>
    </source>
</evidence>